<dbReference type="GO" id="GO:0005737">
    <property type="term" value="C:cytoplasm"/>
    <property type="evidence" value="ECO:0007669"/>
    <property type="project" value="TreeGrafter"/>
</dbReference>
<dbReference type="InterPro" id="IPR023561">
    <property type="entry name" value="Carbonic_anhydrase_a-class"/>
</dbReference>
<dbReference type="VEuPathDB" id="VectorBase:SCAU010307"/>
<comment type="catalytic activity">
    <reaction evidence="4">
        <text>hydrogencarbonate + H(+) = CO2 + H2O</text>
        <dbReference type="Rhea" id="RHEA:10748"/>
        <dbReference type="ChEBI" id="CHEBI:15377"/>
        <dbReference type="ChEBI" id="CHEBI:15378"/>
        <dbReference type="ChEBI" id="CHEBI:16526"/>
        <dbReference type="ChEBI" id="CHEBI:17544"/>
        <dbReference type="EC" id="4.2.1.1"/>
    </reaction>
</comment>
<evidence type="ECO:0000256" key="2">
    <source>
        <dbReference type="ARBA" id="ARBA00022723"/>
    </source>
</evidence>
<dbReference type="EnsemblMetazoa" id="SCAU010307-RA">
    <property type="protein sequence ID" value="SCAU010307-PA"/>
    <property type="gene ID" value="SCAU010307"/>
</dbReference>
<evidence type="ECO:0000313" key="6">
    <source>
        <dbReference type="EnsemblMetazoa" id="SCAU010307-PA"/>
    </source>
</evidence>
<dbReference type="Proteomes" id="UP000095300">
    <property type="component" value="Unassembled WGS sequence"/>
</dbReference>
<dbReference type="AlphaFoldDB" id="A0A1I8PR16"/>
<keyword evidence="7" id="KW-1185">Reference proteome</keyword>
<dbReference type="GO" id="GO:0008270">
    <property type="term" value="F:zinc ion binding"/>
    <property type="evidence" value="ECO:0007669"/>
    <property type="project" value="UniProtKB-UniRule"/>
</dbReference>
<dbReference type="PROSITE" id="PS51144">
    <property type="entry name" value="ALPHA_CA_2"/>
    <property type="match status" value="1"/>
</dbReference>
<proteinExistence type="inferred from homology"/>
<evidence type="ECO:0000256" key="1">
    <source>
        <dbReference type="ARBA" id="ARBA00010718"/>
    </source>
</evidence>
<organism evidence="6 7">
    <name type="scientific">Stomoxys calcitrans</name>
    <name type="common">Stable fly</name>
    <name type="synonym">Conops calcitrans</name>
    <dbReference type="NCBI Taxonomy" id="35570"/>
    <lineage>
        <taxon>Eukaryota</taxon>
        <taxon>Metazoa</taxon>
        <taxon>Ecdysozoa</taxon>
        <taxon>Arthropoda</taxon>
        <taxon>Hexapoda</taxon>
        <taxon>Insecta</taxon>
        <taxon>Pterygota</taxon>
        <taxon>Neoptera</taxon>
        <taxon>Endopterygota</taxon>
        <taxon>Diptera</taxon>
        <taxon>Brachycera</taxon>
        <taxon>Muscomorpha</taxon>
        <taxon>Muscoidea</taxon>
        <taxon>Muscidae</taxon>
        <taxon>Stomoxys</taxon>
    </lineage>
</organism>
<name>A0A1I8PR16_STOCA</name>
<comment type="function">
    <text evidence="4">Reversible hydration of carbon dioxide.</text>
</comment>
<dbReference type="PANTHER" id="PTHR18952">
    <property type="entry name" value="CARBONIC ANHYDRASE"/>
    <property type="match status" value="1"/>
</dbReference>
<comment type="cofactor">
    <cofactor evidence="4">
        <name>Zn(2+)</name>
        <dbReference type="ChEBI" id="CHEBI:29105"/>
    </cofactor>
</comment>
<protein>
    <recommendedName>
        <fullName evidence="4">Carbonic anhydrase</fullName>
        <ecNumber evidence="4">4.2.1.1</ecNumber>
    </recommendedName>
</protein>
<dbReference type="Gene3D" id="3.10.200.10">
    <property type="entry name" value="Alpha carbonic anhydrase"/>
    <property type="match status" value="1"/>
</dbReference>
<gene>
    <name evidence="6" type="primary">106089132</name>
</gene>
<dbReference type="STRING" id="35570.A0A1I8PR16"/>
<accession>A0A1I8PR16</accession>
<dbReference type="OrthoDB" id="429145at2759"/>
<dbReference type="Pfam" id="PF00194">
    <property type="entry name" value="Carb_anhydrase"/>
    <property type="match status" value="1"/>
</dbReference>
<dbReference type="CDD" id="cd00326">
    <property type="entry name" value="alpha_CA"/>
    <property type="match status" value="1"/>
</dbReference>
<dbReference type="InterPro" id="IPR018338">
    <property type="entry name" value="Carbonic_anhydrase_a-class_CS"/>
</dbReference>
<evidence type="ECO:0000256" key="4">
    <source>
        <dbReference type="RuleBase" id="RU367011"/>
    </source>
</evidence>
<feature type="domain" description="Alpha-carbonic anhydrase" evidence="5">
    <location>
        <begin position="1"/>
        <end position="223"/>
    </location>
</feature>
<keyword evidence="4" id="KW-0456">Lyase</keyword>
<evidence type="ECO:0000256" key="3">
    <source>
        <dbReference type="ARBA" id="ARBA00022833"/>
    </source>
</evidence>
<dbReference type="InterPro" id="IPR036398">
    <property type="entry name" value="CA_dom_sf"/>
</dbReference>
<keyword evidence="3 4" id="KW-0862">Zinc</keyword>
<comment type="similarity">
    <text evidence="1 4">Belongs to the alpha-carbonic anhydrase family.</text>
</comment>
<sequence>MLSLKFENFDTKCPKAAQVINNGNTVDTTLSNECPKPQITGGPLPHGNKFVAESFHFHWGSKNIHGSEHIVNNKRHAMEAHIVHRNGKYATVAEAGKHSDGLAVLGIFYDVDKNSNKALPGLQRIVKTLQSVENFNFTAKLRDVRLNDLLGNINTQHFYTYQGSLTTPPCSQAVTWILFPKVLPISNAQMKTFRLLKNAQGGALVNNYRFLQPKGKREVYFRATNLTMQVNDNVG</sequence>
<reference evidence="6" key="1">
    <citation type="submission" date="2020-05" db="UniProtKB">
        <authorList>
            <consortium name="EnsemblMetazoa"/>
        </authorList>
    </citation>
    <scope>IDENTIFICATION</scope>
    <source>
        <strain evidence="6">USDA</strain>
    </source>
</reference>
<dbReference type="InterPro" id="IPR001148">
    <property type="entry name" value="CA_dom"/>
</dbReference>
<evidence type="ECO:0000259" key="5">
    <source>
        <dbReference type="PROSITE" id="PS51144"/>
    </source>
</evidence>
<evidence type="ECO:0000313" key="7">
    <source>
        <dbReference type="Proteomes" id="UP000095300"/>
    </source>
</evidence>
<dbReference type="PANTHER" id="PTHR18952:SF137">
    <property type="entry name" value="CARBONIC ANHYDRASE"/>
    <property type="match status" value="1"/>
</dbReference>
<dbReference type="PROSITE" id="PS00162">
    <property type="entry name" value="ALPHA_CA_1"/>
    <property type="match status" value="1"/>
</dbReference>
<dbReference type="GO" id="GO:0004089">
    <property type="term" value="F:carbonate dehydratase activity"/>
    <property type="evidence" value="ECO:0007669"/>
    <property type="project" value="UniProtKB-UniRule"/>
</dbReference>
<dbReference type="EC" id="4.2.1.1" evidence="4"/>
<keyword evidence="2 4" id="KW-0479">Metal-binding</keyword>
<dbReference type="SMART" id="SM01057">
    <property type="entry name" value="Carb_anhydrase"/>
    <property type="match status" value="1"/>
</dbReference>
<dbReference type="SUPFAM" id="SSF51069">
    <property type="entry name" value="Carbonic anhydrase"/>
    <property type="match status" value="1"/>
</dbReference>